<feature type="region of interest" description="Disordered" evidence="1">
    <location>
        <begin position="1"/>
        <end position="21"/>
    </location>
</feature>
<sequence>MGHLRHARRQPTAGARPADDEAIAADAQLVRGGGQPVEGRHAVVEPGGERVLGGESVVDALHHEVELDRQLAAQVVVAVGRPHDQAAAVDPQQRRRGPARPSRSYTTTSRSPPGRDVGT</sequence>
<evidence type="ECO:0000313" key="2">
    <source>
        <dbReference type="EMBL" id="CAB4602978.1"/>
    </source>
</evidence>
<gene>
    <name evidence="2" type="ORF">UFOPK1493_04456</name>
</gene>
<dbReference type="AlphaFoldDB" id="A0A6J6H2N2"/>
<feature type="compositionally biased region" description="Low complexity" evidence="1">
    <location>
        <begin position="100"/>
        <end position="112"/>
    </location>
</feature>
<protein>
    <submittedName>
        <fullName evidence="2">Unannotated protein</fullName>
    </submittedName>
</protein>
<name>A0A6J6H2N2_9ZZZZ</name>
<accession>A0A6J6H2N2</accession>
<dbReference type="EMBL" id="CAEZSR010000356">
    <property type="protein sequence ID" value="CAB4602978.1"/>
    <property type="molecule type" value="Genomic_DNA"/>
</dbReference>
<evidence type="ECO:0000256" key="1">
    <source>
        <dbReference type="SAM" id="MobiDB-lite"/>
    </source>
</evidence>
<feature type="region of interest" description="Disordered" evidence="1">
    <location>
        <begin position="83"/>
        <end position="119"/>
    </location>
</feature>
<proteinExistence type="predicted"/>
<reference evidence="2" key="1">
    <citation type="submission" date="2020-05" db="EMBL/GenBank/DDBJ databases">
        <authorList>
            <person name="Chiriac C."/>
            <person name="Salcher M."/>
            <person name="Ghai R."/>
            <person name="Kavagutti S V."/>
        </authorList>
    </citation>
    <scope>NUCLEOTIDE SEQUENCE</scope>
</reference>
<organism evidence="2">
    <name type="scientific">freshwater metagenome</name>
    <dbReference type="NCBI Taxonomy" id="449393"/>
    <lineage>
        <taxon>unclassified sequences</taxon>
        <taxon>metagenomes</taxon>
        <taxon>ecological metagenomes</taxon>
    </lineage>
</organism>